<sequence length="334" mass="36942">MAHSITPERQGARDVFLKNQGWQDAEVEPLTPDASFRSYARLRRETGGCMLMDAPPAHENLKAYLDITAHLRDLGLRVADTLGHDLDAGFALIEDMGDATFTRLLNAGHDAEPLYLLATKVLKALHDHPRAVDIDLPPYDMTALLREAELFVDWFVPAFRGSAPTDAEKRGYMAAWQDALAGVSEARNALVLRDYHVDNLMITGGLEDISHCGLLDYQDALLGAPAYDLVSLVEDARRDVSDELRSAVMVHYTKDMSAAEVKALELDMALLGAQRHAKVAGIFVRLSKRDGKPIYLGHIPRVLRLLSKALEEAELSGVRESIEAMVPGYQQARF</sequence>
<protein>
    <recommendedName>
        <fullName evidence="1">Aminoglycoside phosphotransferase domain-containing protein</fullName>
    </recommendedName>
</protein>
<dbReference type="InterPro" id="IPR011009">
    <property type="entry name" value="Kinase-like_dom_sf"/>
</dbReference>
<gene>
    <name evidence="2" type="ORF">SAMN04488071_3194</name>
</gene>
<dbReference type="SUPFAM" id="SSF56112">
    <property type="entry name" value="Protein kinase-like (PK-like)"/>
    <property type="match status" value="1"/>
</dbReference>
<dbReference type="Proteomes" id="UP000183685">
    <property type="component" value="Unassembled WGS sequence"/>
</dbReference>
<evidence type="ECO:0000313" key="2">
    <source>
        <dbReference type="EMBL" id="SDE53239.1"/>
    </source>
</evidence>
<evidence type="ECO:0000259" key="1">
    <source>
        <dbReference type="Pfam" id="PF01636"/>
    </source>
</evidence>
<name>A0A1G7DP92_9PROT</name>
<dbReference type="InterPro" id="IPR002575">
    <property type="entry name" value="Aminoglycoside_PTrfase"/>
</dbReference>
<dbReference type="Gene3D" id="3.30.200.20">
    <property type="entry name" value="Phosphorylase Kinase, domain 1"/>
    <property type="match status" value="1"/>
</dbReference>
<dbReference type="EMBL" id="FNAK01000007">
    <property type="protein sequence ID" value="SDE53239.1"/>
    <property type="molecule type" value="Genomic_DNA"/>
</dbReference>
<evidence type="ECO:0000313" key="3">
    <source>
        <dbReference type="Proteomes" id="UP000183685"/>
    </source>
</evidence>
<dbReference type="STRING" id="637679.GCA_001550055_02113"/>
<feature type="domain" description="Aminoglycoside phosphotransferase" evidence="1">
    <location>
        <begin position="27"/>
        <end position="257"/>
    </location>
</feature>
<reference evidence="2 3" key="1">
    <citation type="submission" date="2016-10" db="EMBL/GenBank/DDBJ databases">
        <authorList>
            <person name="de Groot N.N."/>
        </authorList>
    </citation>
    <scope>NUCLEOTIDE SEQUENCE [LARGE SCALE GENOMIC DNA]</scope>
    <source>
        <strain evidence="2 3">CGMCC 1.9109</strain>
    </source>
</reference>
<dbReference type="RefSeq" id="WP_068304763.1">
    <property type="nucleotide sequence ID" value="NZ_FNAK01000007.1"/>
</dbReference>
<proteinExistence type="predicted"/>
<organism evidence="2 3">
    <name type="scientific">Kordiimonas lacus</name>
    <dbReference type="NCBI Taxonomy" id="637679"/>
    <lineage>
        <taxon>Bacteria</taxon>
        <taxon>Pseudomonadati</taxon>
        <taxon>Pseudomonadota</taxon>
        <taxon>Alphaproteobacteria</taxon>
        <taxon>Kordiimonadales</taxon>
        <taxon>Kordiimonadaceae</taxon>
        <taxon>Kordiimonas</taxon>
    </lineage>
</organism>
<dbReference type="Pfam" id="PF01636">
    <property type="entry name" value="APH"/>
    <property type="match status" value="1"/>
</dbReference>
<dbReference type="Gene3D" id="3.90.1200.10">
    <property type="match status" value="1"/>
</dbReference>
<dbReference type="AlphaFoldDB" id="A0A1G7DP92"/>
<accession>A0A1G7DP92</accession>
<keyword evidence="3" id="KW-1185">Reference proteome</keyword>